<dbReference type="InterPro" id="IPR020579">
    <property type="entry name" value="Exonuc_VII_lsu_C"/>
</dbReference>
<name>A0A369US04_9GAMM</name>
<feature type="domain" description="Exonuclease VII large subunit C-terminal" evidence="8">
    <location>
        <begin position="141"/>
        <end position="453"/>
    </location>
</feature>
<dbReference type="InterPro" id="IPR025824">
    <property type="entry name" value="OB-fold_nuc-bd_dom"/>
</dbReference>
<comment type="caution">
    <text evidence="10">The sequence shown here is derived from an EMBL/GenBank/DDBJ whole genome shotgun (WGS) entry which is preliminary data.</text>
</comment>
<dbReference type="EC" id="3.1.11.6" evidence="5"/>
<dbReference type="OrthoDB" id="9802795at2"/>
<evidence type="ECO:0000259" key="9">
    <source>
        <dbReference type="Pfam" id="PF13742"/>
    </source>
</evidence>
<protein>
    <recommendedName>
        <fullName evidence="5">Exodeoxyribonuclease 7 large subunit</fullName>
        <ecNumber evidence="5">3.1.11.6</ecNumber>
    </recommendedName>
    <alternativeName>
        <fullName evidence="5">Exodeoxyribonuclease VII large subunit</fullName>
        <shortName evidence="5">Exonuclease VII large subunit</shortName>
    </alternativeName>
</protein>
<dbReference type="Pfam" id="PF13742">
    <property type="entry name" value="tRNA_anti_2"/>
    <property type="match status" value="1"/>
</dbReference>
<dbReference type="PANTHER" id="PTHR30008">
    <property type="entry name" value="EXODEOXYRIBONUCLEASE 7 LARGE SUBUNIT"/>
    <property type="match status" value="1"/>
</dbReference>
<evidence type="ECO:0000313" key="10">
    <source>
        <dbReference type="EMBL" id="RDD83257.1"/>
    </source>
</evidence>
<evidence type="ECO:0000256" key="2">
    <source>
        <dbReference type="ARBA" id="ARBA00022722"/>
    </source>
</evidence>
<dbReference type="GO" id="GO:0005737">
    <property type="term" value="C:cytoplasm"/>
    <property type="evidence" value="ECO:0007669"/>
    <property type="project" value="UniProtKB-SubCell"/>
</dbReference>
<gene>
    <name evidence="5" type="primary">xseA</name>
    <name evidence="10" type="ORF">DVJ77_01250</name>
</gene>
<dbReference type="GO" id="GO:0006308">
    <property type="term" value="P:DNA catabolic process"/>
    <property type="evidence" value="ECO:0007669"/>
    <property type="project" value="UniProtKB-UniRule"/>
</dbReference>
<keyword evidence="11" id="KW-1185">Reference proteome</keyword>
<feature type="region of interest" description="Disordered" evidence="7">
    <location>
        <begin position="1"/>
        <end position="25"/>
    </location>
</feature>
<dbReference type="EMBL" id="QQAH01000001">
    <property type="protein sequence ID" value="RDD83257.1"/>
    <property type="molecule type" value="Genomic_DNA"/>
</dbReference>
<comment type="subunit">
    <text evidence="5">Heterooligomer composed of large and small subunits.</text>
</comment>
<dbReference type="GO" id="GO:0003676">
    <property type="term" value="F:nucleic acid binding"/>
    <property type="evidence" value="ECO:0007669"/>
    <property type="project" value="InterPro"/>
</dbReference>
<evidence type="ECO:0000313" key="11">
    <source>
        <dbReference type="Proteomes" id="UP000253782"/>
    </source>
</evidence>
<feature type="domain" description="OB-fold nucleic acid binding" evidence="9">
    <location>
        <begin position="28"/>
        <end position="118"/>
    </location>
</feature>
<evidence type="ECO:0000256" key="6">
    <source>
        <dbReference type="RuleBase" id="RU004355"/>
    </source>
</evidence>
<dbReference type="HAMAP" id="MF_00378">
    <property type="entry name" value="Exonuc_7_L"/>
    <property type="match status" value="1"/>
</dbReference>
<dbReference type="PANTHER" id="PTHR30008:SF0">
    <property type="entry name" value="EXODEOXYRIBONUCLEASE 7 LARGE SUBUNIT"/>
    <property type="match status" value="1"/>
</dbReference>
<comment type="subcellular location">
    <subcellularLocation>
        <location evidence="5 6">Cytoplasm</location>
    </subcellularLocation>
</comment>
<sequence length="469" mass="52349">MRTPDDSTPDTRGPDAGGAPPRHVLTPSTLNRLVRDLLEDALPLIWIEGELSNVARPASGHIYFTLKDSGAQVRCAMFRPKSGWLKFKPSDGMQVLVRARVGLYEPRGEFQLVAEHMEPAGEGALQREFEQLKMRLDAEGLFAPERKRAMPRYARRIGVITSATGAAIRDVLSVFARRWPLADVEILPVPVQGREAPPAIVNMLRKASASGRYDVLLLTRGGGSLEDLWAFNDEQVARAIHASAIPVVSAVGHEIDFSIADFVADLRAPTPSAAAELLVPDAHTSAQHLRQLRQRLTTLQQRRMQAYSQRADHLLARLQAQRPQARLARDHERLLHLQRRLSGVLREQGQYRASRLERLHARLLACHPRHQLPMLTRRLAEQDSRLRRAIAQILDRRQVGLRHAARALHAVSPLATLERGYAIVFDANGQVLRSARDVPVGTALRARLADGELPLIVTEPPVRKKPTKR</sequence>
<dbReference type="Proteomes" id="UP000253782">
    <property type="component" value="Unassembled WGS sequence"/>
</dbReference>
<evidence type="ECO:0000259" key="8">
    <source>
        <dbReference type="Pfam" id="PF02601"/>
    </source>
</evidence>
<accession>A0A369US04</accession>
<proteinExistence type="inferred from homology"/>
<comment type="similarity">
    <text evidence="5 6">Belongs to the XseA family.</text>
</comment>
<evidence type="ECO:0000256" key="5">
    <source>
        <dbReference type="HAMAP-Rule" id="MF_00378"/>
    </source>
</evidence>
<dbReference type="GO" id="GO:0009318">
    <property type="term" value="C:exodeoxyribonuclease VII complex"/>
    <property type="evidence" value="ECO:0007669"/>
    <property type="project" value="UniProtKB-UniRule"/>
</dbReference>
<dbReference type="NCBIfam" id="TIGR00237">
    <property type="entry name" value="xseA"/>
    <property type="match status" value="1"/>
</dbReference>
<keyword evidence="3 5" id="KW-0378">Hydrolase</keyword>
<evidence type="ECO:0000256" key="1">
    <source>
        <dbReference type="ARBA" id="ARBA00022490"/>
    </source>
</evidence>
<dbReference type="AlphaFoldDB" id="A0A369US04"/>
<comment type="catalytic activity">
    <reaction evidence="5 6">
        <text>Exonucleolytic cleavage in either 5'- to 3'- or 3'- to 5'-direction to yield nucleoside 5'-phosphates.</text>
        <dbReference type="EC" id="3.1.11.6"/>
    </reaction>
</comment>
<comment type="function">
    <text evidence="5">Bidirectionally degrades single-stranded DNA into large acid-insoluble oligonucleotides, which are then degraded further into small acid-soluble oligonucleotides.</text>
</comment>
<keyword evidence="4 5" id="KW-0269">Exonuclease</keyword>
<dbReference type="Pfam" id="PF02601">
    <property type="entry name" value="Exonuc_VII_L"/>
    <property type="match status" value="1"/>
</dbReference>
<dbReference type="InterPro" id="IPR003753">
    <property type="entry name" value="Exonuc_VII_L"/>
</dbReference>
<dbReference type="RefSeq" id="WP_114843649.1">
    <property type="nucleotide sequence ID" value="NZ_JBHSPE010000001.1"/>
</dbReference>
<evidence type="ECO:0000256" key="3">
    <source>
        <dbReference type="ARBA" id="ARBA00022801"/>
    </source>
</evidence>
<dbReference type="GO" id="GO:0008855">
    <property type="term" value="F:exodeoxyribonuclease VII activity"/>
    <property type="evidence" value="ECO:0007669"/>
    <property type="project" value="UniProtKB-UniRule"/>
</dbReference>
<keyword evidence="1 5" id="KW-0963">Cytoplasm</keyword>
<evidence type="ECO:0000256" key="4">
    <source>
        <dbReference type="ARBA" id="ARBA00022839"/>
    </source>
</evidence>
<reference evidence="10 11" key="1">
    <citation type="submission" date="2018-07" db="EMBL/GenBank/DDBJ databases">
        <title>Dyella tabacisoli L4-6T, whole genome shotgun sequence.</title>
        <authorList>
            <person name="Zhou X.-K."/>
            <person name="Li W.-J."/>
            <person name="Duan Y.-Q."/>
        </authorList>
    </citation>
    <scope>NUCLEOTIDE SEQUENCE [LARGE SCALE GENOMIC DNA]</scope>
    <source>
        <strain evidence="10 11">L4-6</strain>
    </source>
</reference>
<dbReference type="CDD" id="cd04489">
    <property type="entry name" value="ExoVII_LU_OBF"/>
    <property type="match status" value="1"/>
</dbReference>
<evidence type="ECO:0000256" key="7">
    <source>
        <dbReference type="SAM" id="MobiDB-lite"/>
    </source>
</evidence>
<keyword evidence="2 5" id="KW-0540">Nuclease</keyword>
<organism evidence="10 11">
    <name type="scientific">Dyella tabacisoli</name>
    <dbReference type="NCBI Taxonomy" id="2282381"/>
    <lineage>
        <taxon>Bacteria</taxon>
        <taxon>Pseudomonadati</taxon>
        <taxon>Pseudomonadota</taxon>
        <taxon>Gammaproteobacteria</taxon>
        <taxon>Lysobacterales</taxon>
        <taxon>Rhodanobacteraceae</taxon>
        <taxon>Dyella</taxon>
    </lineage>
</organism>